<evidence type="ECO:0000313" key="4">
    <source>
        <dbReference type="Proteomes" id="UP000516028"/>
    </source>
</evidence>
<evidence type="ECO:0000256" key="2">
    <source>
        <dbReference type="SAM" id="SignalP"/>
    </source>
</evidence>
<dbReference type="Proteomes" id="UP000516028">
    <property type="component" value="Chromosome"/>
</dbReference>
<dbReference type="RefSeq" id="WP_187724473.1">
    <property type="nucleotide sequence ID" value="NZ_CP060783.1"/>
</dbReference>
<dbReference type="EMBL" id="CP060783">
    <property type="protein sequence ID" value="QNP48881.1"/>
    <property type="molecule type" value="Genomic_DNA"/>
</dbReference>
<name>A0A7H0GKR5_9BURK</name>
<feature type="signal peptide" evidence="2">
    <location>
        <begin position="1"/>
        <end position="26"/>
    </location>
</feature>
<dbReference type="SUPFAM" id="SSF53850">
    <property type="entry name" value="Periplasmic binding protein-like II"/>
    <property type="match status" value="1"/>
</dbReference>
<evidence type="ECO:0000313" key="3">
    <source>
        <dbReference type="EMBL" id="QNP48881.1"/>
    </source>
</evidence>
<dbReference type="Gene3D" id="3.40.190.150">
    <property type="entry name" value="Bordetella uptake gene, domain 1"/>
    <property type="match status" value="1"/>
</dbReference>
<dbReference type="AlphaFoldDB" id="A0A7H0GKR5"/>
<organism evidence="3 4">
    <name type="scientific">Diaphorobacter aerolatus</name>
    <dbReference type="NCBI Taxonomy" id="1288495"/>
    <lineage>
        <taxon>Bacteria</taxon>
        <taxon>Pseudomonadati</taxon>
        <taxon>Pseudomonadota</taxon>
        <taxon>Betaproteobacteria</taxon>
        <taxon>Burkholderiales</taxon>
        <taxon>Comamonadaceae</taxon>
        <taxon>Diaphorobacter</taxon>
    </lineage>
</organism>
<dbReference type="InterPro" id="IPR042100">
    <property type="entry name" value="Bug_dom1"/>
</dbReference>
<comment type="similarity">
    <text evidence="1">Belongs to the UPF0065 (bug) family.</text>
</comment>
<gene>
    <name evidence="3" type="ORF">H9K75_01345</name>
</gene>
<evidence type="ECO:0000256" key="1">
    <source>
        <dbReference type="ARBA" id="ARBA00006987"/>
    </source>
</evidence>
<accession>A0A7H0GKR5</accession>
<dbReference type="PIRSF" id="PIRSF017082">
    <property type="entry name" value="YflP"/>
    <property type="match status" value="1"/>
</dbReference>
<proteinExistence type="inferred from homology"/>
<reference evidence="3 4" key="1">
    <citation type="submission" date="2020-08" db="EMBL/GenBank/DDBJ databases">
        <title>Genome sequence of Diaphorobacter aerolatus KACC 16536T.</title>
        <authorList>
            <person name="Hyun D.-W."/>
            <person name="Bae J.-W."/>
        </authorList>
    </citation>
    <scope>NUCLEOTIDE SEQUENCE [LARGE SCALE GENOMIC DNA]</scope>
    <source>
        <strain evidence="3 4">KACC 16536</strain>
    </source>
</reference>
<protein>
    <submittedName>
        <fullName evidence="3">Tripartite tricarboxylate transporter substrate binding protein</fullName>
    </submittedName>
</protein>
<dbReference type="Gene3D" id="3.40.190.10">
    <property type="entry name" value="Periplasmic binding protein-like II"/>
    <property type="match status" value="1"/>
</dbReference>
<dbReference type="CDD" id="cd13578">
    <property type="entry name" value="PBP2_Bug27"/>
    <property type="match status" value="1"/>
</dbReference>
<dbReference type="PANTHER" id="PTHR42928">
    <property type="entry name" value="TRICARBOXYLATE-BINDING PROTEIN"/>
    <property type="match status" value="1"/>
</dbReference>
<keyword evidence="4" id="KW-1185">Reference proteome</keyword>
<dbReference type="KEGG" id="daer:H9K75_01345"/>
<dbReference type="InterPro" id="IPR005064">
    <property type="entry name" value="BUG"/>
</dbReference>
<feature type="chain" id="PRO_5028839282" evidence="2">
    <location>
        <begin position="27"/>
        <end position="353"/>
    </location>
</feature>
<dbReference type="Pfam" id="PF03401">
    <property type="entry name" value="TctC"/>
    <property type="match status" value="1"/>
</dbReference>
<keyword evidence="2" id="KW-0732">Signal</keyword>
<dbReference type="PANTHER" id="PTHR42928:SF5">
    <property type="entry name" value="BLR1237 PROTEIN"/>
    <property type="match status" value="1"/>
</dbReference>
<sequence length="353" mass="37339">MTTTIKKTASLLAAAALLAASPLALAAYPDKPIKLIVPFPPGQATDIFARALAEKLGQKLGQAVIVDNKAGAGSNIGTEFVVRAEPDGYTLVVAGSAMAVNQTLYKKVNFDPRKDLIGVTMIAKVPLVFLANPQTGLKSMNDLVAKVRAEPGKWSYASAGIGGTQHLSGEMVKARARLDLMHVPYKGSGPAQADFIGGQVPLMVDSVTAALGNIQAGKAIPLGVTSSTRSSQLPNVPTIAESGLPEFKGFEAVGWLGLMAPKGTPKAIVEKLNHEAVDILKSDDMQKFIRERGSEPDPTTPQEMDKFVASEIVEWARPSSNRGVSGLRRRCPRAFDPIPMRAGSTVLKNYGIS</sequence>